<organism evidence="2">
    <name type="scientific">uncultured Caudovirales phage</name>
    <dbReference type="NCBI Taxonomy" id="2100421"/>
    <lineage>
        <taxon>Viruses</taxon>
        <taxon>Duplodnaviria</taxon>
        <taxon>Heunggongvirae</taxon>
        <taxon>Uroviricota</taxon>
        <taxon>Caudoviricetes</taxon>
        <taxon>Peduoviridae</taxon>
        <taxon>Maltschvirus</taxon>
        <taxon>Maltschvirus maltsch</taxon>
    </lineage>
</organism>
<name>A0A6J5MD03_9CAUD</name>
<reference evidence="2" key="1">
    <citation type="submission" date="2020-04" db="EMBL/GenBank/DDBJ databases">
        <authorList>
            <person name="Chiriac C."/>
            <person name="Salcher M."/>
            <person name="Ghai R."/>
            <person name="Kavagutti S V."/>
        </authorList>
    </citation>
    <scope>NUCLEOTIDE SEQUENCE</scope>
</reference>
<evidence type="ECO:0000313" key="3">
    <source>
        <dbReference type="EMBL" id="CAB4189220.1"/>
    </source>
</evidence>
<sequence length="62" mass="6825">MAATRKPAKVGSAKGEKPSHLTKRSCAHCGQSISADKMETVLVLRPGVARRRFEYYIKGHRG</sequence>
<protein>
    <submittedName>
        <fullName evidence="2">Uncharacterized protein</fullName>
    </submittedName>
</protein>
<proteinExistence type="predicted"/>
<gene>
    <name evidence="3" type="ORF">UFOVP1189_15</name>
    <name evidence="2" type="ORF">UFOVP464_39</name>
</gene>
<evidence type="ECO:0000313" key="2">
    <source>
        <dbReference type="EMBL" id="CAB4144454.1"/>
    </source>
</evidence>
<feature type="region of interest" description="Disordered" evidence="1">
    <location>
        <begin position="1"/>
        <end position="23"/>
    </location>
</feature>
<accession>A0A6J5MD03</accession>
<dbReference type="EMBL" id="LR796430">
    <property type="protein sequence ID" value="CAB4144454.1"/>
    <property type="molecule type" value="Genomic_DNA"/>
</dbReference>
<dbReference type="EMBL" id="LR797138">
    <property type="protein sequence ID" value="CAB4189220.1"/>
    <property type="molecule type" value="Genomic_DNA"/>
</dbReference>
<evidence type="ECO:0000256" key="1">
    <source>
        <dbReference type="SAM" id="MobiDB-lite"/>
    </source>
</evidence>